<feature type="transmembrane region" description="Helical" evidence="1">
    <location>
        <begin position="76"/>
        <end position="93"/>
    </location>
</feature>
<reference evidence="2 3" key="1">
    <citation type="submission" date="2014-11" db="EMBL/GenBank/DDBJ databases">
        <title>A Rickettsiales Symbiont of Amoebae With Ancient Features.</title>
        <authorList>
            <person name="Schulz F."/>
            <person name="Martijn J."/>
            <person name="Wascher F."/>
            <person name="Kostanjsek R."/>
            <person name="Ettema T.J."/>
            <person name="Horn M."/>
        </authorList>
    </citation>
    <scope>NUCLEOTIDE SEQUENCE [LARGE SCALE GENOMIC DNA]</scope>
    <source>
        <strain evidence="2 3">UWC36</strain>
    </source>
</reference>
<comment type="caution">
    <text evidence="2">The sequence shown here is derived from an EMBL/GenBank/DDBJ whole genome shotgun (WGS) entry which is preliminary data.</text>
</comment>
<keyword evidence="1" id="KW-0472">Membrane</keyword>
<dbReference type="PATRIC" id="fig|86105.3.peg.1642"/>
<proteinExistence type="predicted"/>
<gene>
    <name evidence="2" type="ORF">NF27_HQ00050</name>
</gene>
<name>A0A0C1MR45_9RICK</name>
<accession>A0A0C1MR45</accession>
<evidence type="ECO:0000256" key="1">
    <source>
        <dbReference type="SAM" id="Phobius"/>
    </source>
</evidence>
<dbReference type="AlphaFoldDB" id="A0A0C1MR45"/>
<dbReference type="OrthoDB" id="10021264at2"/>
<keyword evidence="1" id="KW-0812">Transmembrane</keyword>
<dbReference type="Proteomes" id="UP000031258">
    <property type="component" value="Unassembled WGS sequence"/>
</dbReference>
<dbReference type="EMBL" id="JSWE01000184">
    <property type="protein sequence ID" value="KIE04467.1"/>
    <property type="molecule type" value="Genomic_DNA"/>
</dbReference>
<protein>
    <submittedName>
        <fullName evidence="2">Uncharacterized protein</fullName>
    </submittedName>
</protein>
<feature type="transmembrane region" description="Helical" evidence="1">
    <location>
        <begin position="51"/>
        <end position="70"/>
    </location>
</feature>
<sequence>MNKNGVLLPNIIIQNGVYKCEGIPSEISEVILRKLSFPDIKFEQIKFQPNILNYALSELAVVCSTLVFLALTGLDIVSTTLAVAAVSLSAMLFKDYMPPVIAGAINYSLEATQKFVDMISKPQPALARE</sequence>
<keyword evidence="3" id="KW-1185">Reference proteome</keyword>
<keyword evidence="1" id="KW-1133">Transmembrane helix</keyword>
<dbReference type="RefSeq" id="WP_039458365.1">
    <property type="nucleotide sequence ID" value="NZ_JSWE01000184.1"/>
</dbReference>
<evidence type="ECO:0000313" key="3">
    <source>
        <dbReference type="Proteomes" id="UP000031258"/>
    </source>
</evidence>
<organism evidence="2 3">
    <name type="scientific">Candidatus Jidaibacter acanthamoebae</name>
    <dbReference type="NCBI Taxonomy" id="86105"/>
    <lineage>
        <taxon>Bacteria</taxon>
        <taxon>Pseudomonadati</taxon>
        <taxon>Pseudomonadota</taxon>
        <taxon>Alphaproteobacteria</taxon>
        <taxon>Rickettsiales</taxon>
        <taxon>Candidatus Midichloriaceae</taxon>
        <taxon>Candidatus Jidaibacter</taxon>
    </lineage>
</organism>
<evidence type="ECO:0000313" key="2">
    <source>
        <dbReference type="EMBL" id="KIE04467.1"/>
    </source>
</evidence>